<feature type="transmembrane region" description="Helical" evidence="1">
    <location>
        <begin position="371"/>
        <end position="387"/>
    </location>
</feature>
<gene>
    <name evidence="2" type="ORF">FEM33_11515</name>
</gene>
<dbReference type="EMBL" id="VBSN01000035">
    <property type="protein sequence ID" value="KAA6439637.1"/>
    <property type="molecule type" value="Genomic_DNA"/>
</dbReference>
<feature type="transmembrane region" description="Helical" evidence="1">
    <location>
        <begin position="270"/>
        <end position="288"/>
    </location>
</feature>
<dbReference type="AlphaFoldDB" id="A0A5M8QTQ5"/>
<dbReference type="OrthoDB" id="944995at2"/>
<dbReference type="Proteomes" id="UP000323994">
    <property type="component" value="Unassembled WGS sequence"/>
</dbReference>
<protein>
    <recommendedName>
        <fullName evidence="4">YfhO family protein</fullName>
    </recommendedName>
</protein>
<keyword evidence="3" id="KW-1185">Reference proteome</keyword>
<feature type="transmembrane region" description="Helical" evidence="1">
    <location>
        <begin position="345"/>
        <end position="362"/>
    </location>
</feature>
<comment type="caution">
    <text evidence="2">The sequence shown here is derived from an EMBL/GenBank/DDBJ whole genome shotgun (WGS) entry which is preliminary data.</text>
</comment>
<keyword evidence="1" id="KW-0472">Membrane</keyword>
<evidence type="ECO:0000313" key="2">
    <source>
        <dbReference type="EMBL" id="KAA6439637.1"/>
    </source>
</evidence>
<evidence type="ECO:0000256" key="1">
    <source>
        <dbReference type="SAM" id="Phobius"/>
    </source>
</evidence>
<sequence length="565" mass="65562">MFVTFLNYVRFKIWLALLFCALPVAIYILVFHSIALNANYVAFDDIVILGIIPKFKNASWLQRWKQLTELFPEHRLIFSRSVILLLYYTCGKVNLVWPMIIASVCWGLCAFIFYKAFEKNKLSFWYFVPVIWLWFNIQSFENIFWGVSSLCNFGVILFVLSALYFTCYHQQQTIISLFFAITATFTYGNGLMVFPVIGLLYLIMGRHRQFLITLTIALVTSVIYFSDFAPITQNLDFSDPRQVKEGFLGSFGFIGSIATITAYSITDMKIYQAVITGILLVIIFISLFRGQLLQFWNAILLKTEYRNMTALFALSVIIFVGITTLVLAYKRILTDTLLGMFKGRYRMYSTLWCIALYFAFISQESRFRHKLYPFILFLAIALNQVILHNCFAEAVNNRRAAIAQEFNARYNADWFGTRMFSITQKHFEKIRAYYHSKDPLAEGWNVLSKSEKISCETLNQPVEITKSGESVYIRFPEINFKTEKDFSDGAYVLLKSADHVYACSSSQFPVPLKTVIRRQIYFAKGLFSVFHVSTIAPGRYDFYLLMRENGQNRIYCTGKSWNKIK</sequence>
<keyword evidence="1" id="KW-1133">Transmembrane helix</keyword>
<reference evidence="2 3" key="1">
    <citation type="submission" date="2019-05" db="EMBL/GenBank/DDBJ databases">
        <authorList>
            <person name="Qu J.-H."/>
        </authorList>
    </citation>
    <scope>NUCLEOTIDE SEQUENCE [LARGE SCALE GENOMIC DNA]</scope>
    <source>
        <strain evidence="2 3">NS28</strain>
    </source>
</reference>
<feature type="transmembrane region" description="Helical" evidence="1">
    <location>
        <begin position="247"/>
        <end position="264"/>
    </location>
</feature>
<evidence type="ECO:0000313" key="3">
    <source>
        <dbReference type="Proteomes" id="UP000323994"/>
    </source>
</evidence>
<feature type="transmembrane region" description="Helical" evidence="1">
    <location>
        <begin position="143"/>
        <end position="165"/>
    </location>
</feature>
<feature type="transmembrane region" description="Helical" evidence="1">
    <location>
        <begin position="209"/>
        <end position="226"/>
    </location>
</feature>
<keyword evidence="1" id="KW-0812">Transmembrane</keyword>
<feature type="transmembrane region" description="Helical" evidence="1">
    <location>
        <begin position="309"/>
        <end position="329"/>
    </location>
</feature>
<feature type="transmembrane region" description="Helical" evidence="1">
    <location>
        <begin position="177"/>
        <end position="203"/>
    </location>
</feature>
<feature type="transmembrane region" description="Helical" evidence="1">
    <location>
        <begin position="12"/>
        <end position="35"/>
    </location>
</feature>
<proteinExistence type="predicted"/>
<feature type="transmembrane region" description="Helical" evidence="1">
    <location>
        <begin position="95"/>
        <end position="114"/>
    </location>
</feature>
<accession>A0A5M8QTQ5</accession>
<evidence type="ECO:0008006" key="4">
    <source>
        <dbReference type="Google" id="ProtNLM"/>
    </source>
</evidence>
<dbReference type="RefSeq" id="WP_139012171.1">
    <property type="nucleotide sequence ID" value="NZ_VBSN01000035.1"/>
</dbReference>
<organism evidence="2 3">
    <name type="scientific">Dyadobacter flavalbus</name>
    <dbReference type="NCBI Taxonomy" id="2579942"/>
    <lineage>
        <taxon>Bacteria</taxon>
        <taxon>Pseudomonadati</taxon>
        <taxon>Bacteroidota</taxon>
        <taxon>Cytophagia</taxon>
        <taxon>Cytophagales</taxon>
        <taxon>Spirosomataceae</taxon>
        <taxon>Dyadobacter</taxon>
    </lineage>
</organism>
<name>A0A5M8QTQ5_9BACT</name>